<dbReference type="InterPro" id="IPR003135">
    <property type="entry name" value="ATP-grasp_carboxylate-amine"/>
</dbReference>
<dbReference type="AlphaFoldDB" id="A0A2P5SXK1"/>
<protein>
    <submittedName>
        <fullName evidence="6">5-(Carboxyamino)imidazole ribonucleotide synthase</fullName>
    </submittedName>
</protein>
<keyword evidence="3 4" id="KW-0067">ATP-binding</keyword>
<evidence type="ECO:0000256" key="2">
    <source>
        <dbReference type="ARBA" id="ARBA00022755"/>
    </source>
</evidence>
<dbReference type="InterPro" id="IPR011761">
    <property type="entry name" value="ATP-grasp"/>
</dbReference>
<gene>
    <name evidence="6" type="ORF">CRV11_03245</name>
</gene>
<feature type="domain" description="ATP-grasp" evidence="5">
    <location>
        <begin position="86"/>
        <end position="269"/>
    </location>
</feature>
<dbReference type="Proteomes" id="UP000296034">
    <property type="component" value="Unassembled WGS sequence"/>
</dbReference>
<dbReference type="GO" id="GO:0005829">
    <property type="term" value="C:cytosol"/>
    <property type="evidence" value="ECO:0007669"/>
    <property type="project" value="TreeGrafter"/>
</dbReference>
<dbReference type="PANTHER" id="PTHR11609:SF5">
    <property type="entry name" value="PHOSPHORIBOSYLAMINOIMIDAZOLE CARBOXYLASE"/>
    <property type="match status" value="1"/>
</dbReference>
<dbReference type="Pfam" id="PF17769">
    <property type="entry name" value="PurK_C"/>
    <property type="match status" value="1"/>
</dbReference>
<evidence type="ECO:0000259" key="5">
    <source>
        <dbReference type="PROSITE" id="PS50975"/>
    </source>
</evidence>
<dbReference type="InterPro" id="IPR011054">
    <property type="entry name" value="Rudment_hybrid_motif"/>
</dbReference>
<keyword evidence="2" id="KW-0658">Purine biosynthesis</keyword>
<dbReference type="GO" id="GO:0006164">
    <property type="term" value="P:purine nucleotide biosynthetic process"/>
    <property type="evidence" value="ECO:0007669"/>
    <property type="project" value="UniProtKB-KW"/>
</dbReference>
<reference evidence="6 7" key="1">
    <citation type="journal article" date="2018" name="Genome Biol. Evol.">
        <title>Cladogenesis and Genomic Streamlining in Extracellular Endosymbionts of Tropical Stink Bugs.</title>
        <authorList>
            <person name="Otero-Bravo A."/>
            <person name="Goffredi S."/>
            <person name="Sabree Z.L."/>
        </authorList>
    </citation>
    <scope>NUCLEOTIDE SEQUENCE [LARGE SCALE GENOMIC DNA]</scope>
    <source>
        <strain evidence="6 7">SoET</strain>
    </source>
</reference>
<dbReference type="GO" id="GO:0003824">
    <property type="term" value="F:catalytic activity"/>
    <property type="evidence" value="ECO:0007669"/>
    <property type="project" value="UniProtKB-ARBA"/>
</dbReference>
<dbReference type="EMBL" id="PDKS01000005">
    <property type="protein sequence ID" value="PPI87033.1"/>
    <property type="molecule type" value="Genomic_DNA"/>
</dbReference>
<dbReference type="OrthoDB" id="9804625at2"/>
<dbReference type="Gene3D" id="3.40.50.20">
    <property type="match status" value="1"/>
</dbReference>
<dbReference type="Pfam" id="PF02222">
    <property type="entry name" value="ATP-grasp"/>
    <property type="match status" value="1"/>
</dbReference>
<evidence type="ECO:0000313" key="7">
    <source>
        <dbReference type="Proteomes" id="UP000296034"/>
    </source>
</evidence>
<dbReference type="GO" id="GO:0005524">
    <property type="term" value="F:ATP binding"/>
    <property type="evidence" value="ECO:0007669"/>
    <property type="project" value="UniProtKB-UniRule"/>
</dbReference>
<proteinExistence type="predicted"/>
<comment type="caution">
    <text evidence="6">The sequence shown here is derived from an EMBL/GenBank/DDBJ whole genome shotgun (WGS) entry which is preliminary data.</text>
</comment>
<accession>A0A2P5SXK1</accession>
<dbReference type="RefSeq" id="WP_136131921.1">
    <property type="nucleotide sequence ID" value="NZ_PDKS01000005.1"/>
</dbReference>
<evidence type="ECO:0000256" key="3">
    <source>
        <dbReference type="ARBA" id="ARBA00022840"/>
    </source>
</evidence>
<dbReference type="Gene3D" id="3.30.1490.20">
    <property type="entry name" value="ATP-grasp fold, A domain"/>
    <property type="match status" value="1"/>
</dbReference>
<dbReference type="InterPro" id="IPR040686">
    <property type="entry name" value="PurK_C"/>
</dbReference>
<organism evidence="6 7">
    <name type="scientific">Candidatus Pantoea edessiphila</name>
    <dbReference type="NCBI Taxonomy" id="2044610"/>
    <lineage>
        <taxon>Bacteria</taxon>
        <taxon>Pseudomonadati</taxon>
        <taxon>Pseudomonadota</taxon>
        <taxon>Gammaproteobacteria</taxon>
        <taxon>Enterobacterales</taxon>
        <taxon>Erwiniaceae</taxon>
        <taxon>Pantoea</taxon>
    </lineage>
</organism>
<dbReference type="SUPFAM" id="SSF52440">
    <property type="entry name" value="PreATP-grasp domain"/>
    <property type="match status" value="1"/>
</dbReference>
<sequence>MQSIIVIGNGQLGHMLRQAGELLGIVVYLVNCDNSDFKNIPSLSDSVIIAEIEHWPSNALTEILKNHVSFVNKHVFSHIVDRLQQKKMLDDLKIDNVPWLYLSDKKDWDNIFDILGKSVIIKRRLGGYDGHGQYHINPQKIKELSDSYYGKCIVEKNIHFINEVSLIGARNREGKTVFYPLTNNLHLQGILRISSTVPKVNEKYQKQAENILNMIMQYLDYIGVMTMECFITPKGLLINELAPRVHNSGHWTQNGASISQFELHLRSILNLALPQPIVFGYSVMINLIGILINFEWLKNPALHLHWYNKKVLNRRKVGHLNITDFDPNRLKSILKSLISELPKEYSKVIQWAMSNCVS</sequence>
<dbReference type="Gene3D" id="3.30.470.20">
    <property type="entry name" value="ATP-grasp fold, B domain"/>
    <property type="match status" value="1"/>
</dbReference>
<keyword evidence="1 4" id="KW-0547">Nucleotide-binding</keyword>
<dbReference type="PANTHER" id="PTHR11609">
    <property type="entry name" value="PURINE BIOSYNTHESIS PROTEIN 6/7, PUR6/7"/>
    <property type="match status" value="1"/>
</dbReference>
<dbReference type="InterPro" id="IPR016185">
    <property type="entry name" value="PreATP-grasp_dom_sf"/>
</dbReference>
<name>A0A2P5SXK1_9GAMM</name>
<evidence type="ECO:0000313" key="6">
    <source>
        <dbReference type="EMBL" id="PPI87033.1"/>
    </source>
</evidence>
<dbReference type="SUPFAM" id="SSF51246">
    <property type="entry name" value="Rudiment single hybrid motif"/>
    <property type="match status" value="1"/>
</dbReference>
<dbReference type="InterPro" id="IPR013815">
    <property type="entry name" value="ATP_grasp_subdomain_1"/>
</dbReference>
<evidence type="ECO:0000256" key="1">
    <source>
        <dbReference type="ARBA" id="ARBA00022741"/>
    </source>
</evidence>
<dbReference type="PROSITE" id="PS50975">
    <property type="entry name" value="ATP_GRASP"/>
    <property type="match status" value="1"/>
</dbReference>
<dbReference type="GO" id="GO:0046872">
    <property type="term" value="F:metal ion binding"/>
    <property type="evidence" value="ECO:0007669"/>
    <property type="project" value="InterPro"/>
</dbReference>
<evidence type="ECO:0000256" key="4">
    <source>
        <dbReference type="PROSITE-ProRule" id="PRU00409"/>
    </source>
</evidence>
<dbReference type="SUPFAM" id="SSF56059">
    <property type="entry name" value="Glutathione synthetase ATP-binding domain-like"/>
    <property type="match status" value="1"/>
</dbReference>
<dbReference type="NCBIfam" id="NF004678">
    <property type="entry name" value="PRK06019.1-4"/>
    <property type="match status" value="1"/>
</dbReference>